<feature type="region of interest" description="Disordered" evidence="1">
    <location>
        <begin position="1"/>
        <end position="226"/>
    </location>
</feature>
<feature type="compositionally biased region" description="Basic residues" evidence="1">
    <location>
        <begin position="99"/>
        <end position="129"/>
    </location>
</feature>
<dbReference type="AlphaFoldDB" id="A0A6J4JRN4"/>
<organism evidence="2">
    <name type="scientific">uncultured Mycobacteriales bacterium</name>
    <dbReference type="NCBI Taxonomy" id="581187"/>
    <lineage>
        <taxon>Bacteria</taxon>
        <taxon>Bacillati</taxon>
        <taxon>Actinomycetota</taxon>
        <taxon>Actinomycetes</taxon>
        <taxon>Mycobacteriales</taxon>
        <taxon>environmental samples</taxon>
    </lineage>
</organism>
<keyword evidence="2" id="KW-0378">Hydrolase</keyword>
<dbReference type="GO" id="GO:0004635">
    <property type="term" value="F:phosphoribosyl-AMP cyclohydrolase activity"/>
    <property type="evidence" value="ECO:0007669"/>
    <property type="project" value="UniProtKB-EC"/>
</dbReference>
<feature type="compositionally biased region" description="Low complexity" evidence="1">
    <location>
        <begin position="58"/>
        <end position="67"/>
    </location>
</feature>
<proteinExistence type="predicted"/>
<feature type="compositionally biased region" description="Gly residues" evidence="1">
    <location>
        <begin position="130"/>
        <end position="139"/>
    </location>
</feature>
<protein>
    <submittedName>
        <fullName evidence="2">Phosphoribosyl-AMP cyclohydrolase</fullName>
        <ecNumber evidence="2">3.5.4.19</ecNumber>
    </submittedName>
</protein>
<dbReference type="EMBL" id="CADCTP010000369">
    <property type="protein sequence ID" value="CAA9285512.1"/>
    <property type="molecule type" value="Genomic_DNA"/>
</dbReference>
<feature type="compositionally biased region" description="Basic residues" evidence="1">
    <location>
        <begin position="1"/>
        <end position="23"/>
    </location>
</feature>
<feature type="compositionally biased region" description="Basic and acidic residues" evidence="1">
    <location>
        <begin position="40"/>
        <end position="56"/>
    </location>
</feature>
<feature type="non-terminal residue" evidence="2">
    <location>
        <position position="1"/>
    </location>
</feature>
<feature type="compositionally biased region" description="Basic residues" evidence="1">
    <location>
        <begin position="162"/>
        <end position="205"/>
    </location>
</feature>
<accession>A0A6J4JRN4</accession>
<gene>
    <name evidence="2" type="ORF">AVDCRST_MAG41-3947</name>
</gene>
<dbReference type="EC" id="3.5.4.19" evidence="2"/>
<feature type="compositionally biased region" description="Basic residues" evidence="1">
    <location>
        <begin position="213"/>
        <end position="226"/>
    </location>
</feature>
<evidence type="ECO:0000256" key="1">
    <source>
        <dbReference type="SAM" id="MobiDB-lite"/>
    </source>
</evidence>
<name>A0A6J4JRN4_9ACTN</name>
<feature type="non-terminal residue" evidence="2">
    <location>
        <position position="226"/>
    </location>
</feature>
<sequence length="226" mass="26084">VRSRPPVRPRPRDRRPAQARRARPLPGRRAAVGHRRGAHGRLDGRRGTAPDADHRPVHVLVPVPLGVLGEGRHLRPPAVGPLGRARLRRRHRAGEGRPGRRGLPHRRPHLLRRGRPARGRRRPPGRRGPGRGSVGPGRGRGGRIRHRRVRRGQVRDRVADRRRVRGRPGCGHRVRRDRGRRHRRIRHSRIRHSRIRHSRVRRGRVRDRVADRRRVRGGPRRGRGGM</sequence>
<reference evidence="2" key="1">
    <citation type="submission" date="2020-02" db="EMBL/GenBank/DDBJ databases">
        <authorList>
            <person name="Meier V. D."/>
        </authorList>
    </citation>
    <scope>NUCLEOTIDE SEQUENCE</scope>
    <source>
        <strain evidence="2">AVDCRST_MAG41</strain>
    </source>
</reference>
<evidence type="ECO:0000313" key="2">
    <source>
        <dbReference type="EMBL" id="CAA9285512.1"/>
    </source>
</evidence>
<feature type="compositionally biased region" description="Basic residues" evidence="1">
    <location>
        <begin position="140"/>
        <end position="152"/>
    </location>
</feature>